<dbReference type="PROSITE" id="PS01031">
    <property type="entry name" value="SHSP"/>
    <property type="match status" value="1"/>
</dbReference>
<proteinExistence type="inferred from homology"/>
<dbReference type="Gene3D" id="2.60.40.790">
    <property type="match status" value="1"/>
</dbReference>
<dbReference type="PANTHER" id="PTHR11527">
    <property type="entry name" value="HEAT-SHOCK PROTEIN 20 FAMILY MEMBER"/>
    <property type="match status" value="1"/>
</dbReference>
<evidence type="ECO:0000313" key="5">
    <source>
        <dbReference type="EMBL" id="CAK9256058.1"/>
    </source>
</evidence>
<dbReference type="CDD" id="cd06464">
    <property type="entry name" value="ACD_sHsps-like"/>
    <property type="match status" value="1"/>
</dbReference>
<keyword evidence="6" id="KW-1185">Reference proteome</keyword>
<protein>
    <recommendedName>
        <fullName evidence="4">SHSP domain-containing protein</fullName>
    </recommendedName>
</protein>
<dbReference type="InterPro" id="IPR031107">
    <property type="entry name" value="Small_HSP"/>
</dbReference>
<reference evidence="5 6" key="1">
    <citation type="submission" date="2024-02" db="EMBL/GenBank/DDBJ databases">
        <authorList>
            <consortium name="ELIXIR-Norway"/>
            <consortium name="Elixir Norway"/>
        </authorList>
    </citation>
    <scope>NUCLEOTIDE SEQUENCE [LARGE SCALE GENOMIC DNA]</scope>
</reference>
<name>A0ABP0VNP9_9BRYO</name>
<dbReference type="EMBL" id="OZ020096">
    <property type="protein sequence ID" value="CAK9256058.1"/>
    <property type="molecule type" value="Genomic_DNA"/>
</dbReference>
<keyword evidence="1" id="KW-0346">Stress response</keyword>
<feature type="domain" description="SHSP" evidence="4">
    <location>
        <begin position="145"/>
        <end position="254"/>
    </location>
</feature>
<evidence type="ECO:0000256" key="3">
    <source>
        <dbReference type="RuleBase" id="RU003616"/>
    </source>
</evidence>
<accession>A0ABP0VNP9</accession>
<organism evidence="5 6">
    <name type="scientific">Sphagnum jensenii</name>
    <dbReference type="NCBI Taxonomy" id="128206"/>
    <lineage>
        <taxon>Eukaryota</taxon>
        <taxon>Viridiplantae</taxon>
        <taxon>Streptophyta</taxon>
        <taxon>Embryophyta</taxon>
        <taxon>Bryophyta</taxon>
        <taxon>Sphagnophytina</taxon>
        <taxon>Sphagnopsida</taxon>
        <taxon>Sphagnales</taxon>
        <taxon>Sphagnaceae</taxon>
        <taxon>Sphagnum</taxon>
    </lineage>
</organism>
<comment type="similarity">
    <text evidence="2 3">Belongs to the small heat shock protein (HSP20) family.</text>
</comment>
<evidence type="ECO:0000313" key="6">
    <source>
        <dbReference type="Proteomes" id="UP001497444"/>
    </source>
</evidence>
<evidence type="ECO:0000256" key="2">
    <source>
        <dbReference type="PROSITE-ProRule" id="PRU00285"/>
    </source>
</evidence>
<dbReference type="SUPFAM" id="SSF49764">
    <property type="entry name" value="HSP20-like chaperones"/>
    <property type="match status" value="1"/>
</dbReference>
<dbReference type="Proteomes" id="UP001497444">
    <property type="component" value="Chromosome 1"/>
</dbReference>
<dbReference type="Pfam" id="PF00011">
    <property type="entry name" value="HSP20"/>
    <property type="match status" value="1"/>
</dbReference>
<dbReference type="InterPro" id="IPR002068">
    <property type="entry name" value="A-crystallin/Hsp20_dom"/>
</dbReference>
<evidence type="ECO:0000256" key="1">
    <source>
        <dbReference type="ARBA" id="ARBA00023016"/>
    </source>
</evidence>
<dbReference type="InterPro" id="IPR008978">
    <property type="entry name" value="HSP20-like_chaperone"/>
</dbReference>
<evidence type="ECO:0000259" key="4">
    <source>
        <dbReference type="PROSITE" id="PS01031"/>
    </source>
</evidence>
<sequence>MDSKKEECARFRLQLLASHLTVNQTSISREACMARRDGRVNYGRPALDDARFMRCASTSQVNQSEEEEDSLLSLPVSALGPTDLVQAADTESAKTGPLFSKPAVRENEQVGAPLFARSAAIEQGDDKENLTLVTEDQSAQPLGECLGFEWFPRMDVVESGTAYVVTVELPGVNVDGIRVEIDHGSLIITGNRSTDWWKSGNGNGGVYHRQELAQGPYRAIWHIPKNGDIGAVTADFIDGFLRVLVPKTKMVRYL</sequence>
<gene>
    <name evidence="5" type="ORF">CSSPJE1EN1_LOCUS1536</name>
</gene>